<dbReference type="InterPro" id="IPR020568">
    <property type="entry name" value="Ribosomal_Su5_D2-typ_SF"/>
</dbReference>
<proteinExistence type="inferred from homology"/>
<dbReference type="NCBIfam" id="TIGR00188">
    <property type="entry name" value="rnpA"/>
    <property type="match status" value="1"/>
</dbReference>
<evidence type="ECO:0000256" key="2">
    <source>
        <dbReference type="ARBA" id="ARBA00022694"/>
    </source>
</evidence>
<dbReference type="InterPro" id="IPR020539">
    <property type="entry name" value="RNase_P_CS"/>
</dbReference>
<organism evidence="10 11">
    <name type="scientific">Alloyangia pacifica</name>
    <dbReference type="NCBI Taxonomy" id="311180"/>
    <lineage>
        <taxon>Bacteria</taxon>
        <taxon>Pseudomonadati</taxon>
        <taxon>Pseudomonadota</taxon>
        <taxon>Alphaproteobacteria</taxon>
        <taxon>Rhodobacterales</taxon>
        <taxon>Roseobacteraceae</taxon>
        <taxon>Alloyangia</taxon>
    </lineage>
</organism>
<dbReference type="GO" id="GO:0000049">
    <property type="term" value="F:tRNA binding"/>
    <property type="evidence" value="ECO:0007669"/>
    <property type="project" value="UniProtKB-UniRule"/>
</dbReference>
<evidence type="ECO:0000256" key="5">
    <source>
        <dbReference type="ARBA" id="ARBA00022801"/>
    </source>
</evidence>
<dbReference type="Proteomes" id="UP000199392">
    <property type="component" value="Unassembled WGS sequence"/>
</dbReference>
<dbReference type="Pfam" id="PF00825">
    <property type="entry name" value="Ribonuclease_P"/>
    <property type="match status" value="1"/>
</dbReference>
<protein>
    <recommendedName>
        <fullName evidence="7 8">Ribonuclease P protein component</fullName>
        <shortName evidence="7">RNase P protein</shortName>
        <shortName evidence="7">RNaseP protein</shortName>
        <ecNumber evidence="7 8">3.1.26.5</ecNumber>
    </recommendedName>
    <alternativeName>
        <fullName evidence="7">Protein C5</fullName>
    </alternativeName>
</protein>
<dbReference type="Gene3D" id="3.30.230.10">
    <property type="match status" value="1"/>
</dbReference>
<keyword evidence="6 7" id="KW-0694">RNA-binding</keyword>
<keyword evidence="3 7" id="KW-0540">Nuclease</keyword>
<sequence length="179" mass="19365">MAERVHKTPAKAASGETEAAFALGVRADADHSKAEGDALMGEDTPMLEVLRKRSDFLAAARARRQPVPSFLLQARYRDDGSDLIRVGFTCSKKVGNAVARNRAKRRLREIARLGLPQLGKPGWDYVLIGRAGATAEREFTALQGDLAQAVRQIHAPKSQGPKPHGPKGARPGKPRTPQS</sequence>
<comment type="function">
    <text evidence="1 7">RNaseP catalyzes the removal of the 5'-leader sequence from pre-tRNA to produce the mature 5'-terminus. It can also cleave other RNA substrates such as 4.5S RNA. The protein component plays an auxiliary but essential role in vivo by binding to the 5'-leader sequence and broadening the substrate specificity of the ribozyme.</text>
</comment>
<name>A0A1I6RZN4_9RHOB</name>
<dbReference type="STRING" id="311180.SAMN04488050_10432"/>
<feature type="compositionally biased region" description="Basic residues" evidence="9">
    <location>
        <begin position="164"/>
        <end position="173"/>
    </location>
</feature>
<dbReference type="GO" id="GO:0030677">
    <property type="term" value="C:ribonuclease P complex"/>
    <property type="evidence" value="ECO:0007669"/>
    <property type="project" value="TreeGrafter"/>
</dbReference>
<keyword evidence="2 7" id="KW-0819">tRNA processing</keyword>
<reference evidence="11" key="1">
    <citation type="submission" date="2016-10" db="EMBL/GenBank/DDBJ databases">
        <authorList>
            <person name="Varghese N."/>
            <person name="Submissions S."/>
        </authorList>
    </citation>
    <scope>NUCLEOTIDE SEQUENCE [LARGE SCALE GENOMIC DNA]</scope>
    <source>
        <strain evidence="11">DSM 26894</strain>
    </source>
</reference>
<dbReference type="PANTHER" id="PTHR33992:SF1">
    <property type="entry name" value="RIBONUCLEASE P PROTEIN COMPONENT"/>
    <property type="match status" value="1"/>
</dbReference>
<dbReference type="SUPFAM" id="SSF54211">
    <property type="entry name" value="Ribosomal protein S5 domain 2-like"/>
    <property type="match status" value="1"/>
</dbReference>
<comment type="similarity">
    <text evidence="7">Belongs to the RnpA family.</text>
</comment>
<dbReference type="GO" id="GO:0001682">
    <property type="term" value="P:tRNA 5'-leader removal"/>
    <property type="evidence" value="ECO:0007669"/>
    <property type="project" value="UniProtKB-UniRule"/>
</dbReference>
<gene>
    <name evidence="7" type="primary">rnpA</name>
    <name evidence="10" type="ORF">SAMN04488050_10432</name>
</gene>
<dbReference type="EC" id="3.1.26.5" evidence="7 8"/>
<dbReference type="PANTHER" id="PTHR33992">
    <property type="entry name" value="RIBONUCLEASE P PROTEIN COMPONENT"/>
    <property type="match status" value="1"/>
</dbReference>
<evidence type="ECO:0000313" key="11">
    <source>
        <dbReference type="Proteomes" id="UP000199392"/>
    </source>
</evidence>
<dbReference type="GO" id="GO:0042781">
    <property type="term" value="F:3'-tRNA processing endoribonuclease activity"/>
    <property type="evidence" value="ECO:0007669"/>
    <property type="project" value="TreeGrafter"/>
</dbReference>
<evidence type="ECO:0000313" key="10">
    <source>
        <dbReference type="EMBL" id="SFS70134.1"/>
    </source>
</evidence>
<evidence type="ECO:0000256" key="1">
    <source>
        <dbReference type="ARBA" id="ARBA00002663"/>
    </source>
</evidence>
<dbReference type="InterPro" id="IPR000100">
    <property type="entry name" value="RNase_P"/>
</dbReference>
<evidence type="ECO:0000256" key="8">
    <source>
        <dbReference type="NCBIfam" id="TIGR00188"/>
    </source>
</evidence>
<evidence type="ECO:0000256" key="7">
    <source>
        <dbReference type="HAMAP-Rule" id="MF_00227"/>
    </source>
</evidence>
<comment type="subunit">
    <text evidence="7">Consists of a catalytic RNA component (M1 or rnpB) and a protein subunit.</text>
</comment>
<evidence type="ECO:0000256" key="4">
    <source>
        <dbReference type="ARBA" id="ARBA00022759"/>
    </source>
</evidence>
<keyword evidence="4 7" id="KW-0255">Endonuclease</keyword>
<evidence type="ECO:0000256" key="6">
    <source>
        <dbReference type="ARBA" id="ARBA00022884"/>
    </source>
</evidence>
<accession>A0A1I6RZN4</accession>
<dbReference type="InterPro" id="IPR014721">
    <property type="entry name" value="Ribsml_uS5_D2-typ_fold_subgr"/>
</dbReference>
<dbReference type="GO" id="GO:0004526">
    <property type="term" value="F:ribonuclease P activity"/>
    <property type="evidence" value="ECO:0007669"/>
    <property type="project" value="UniProtKB-UniRule"/>
</dbReference>
<dbReference type="PROSITE" id="PS00648">
    <property type="entry name" value="RIBONUCLEASE_P"/>
    <property type="match status" value="1"/>
</dbReference>
<dbReference type="AlphaFoldDB" id="A0A1I6RZN4"/>
<keyword evidence="11" id="KW-1185">Reference proteome</keyword>
<evidence type="ECO:0000256" key="3">
    <source>
        <dbReference type="ARBA" id="ARBA00022722"/>
    </source>
</evidence>
<comment type="catalytic activity">
    <reaction evidence="7">
        <text>Endonucleolytic cleavage of RNA, removing 5'-extranucleotides from tRNA precursor.</text>
        <dbReference type="EC" id="3.1.26.5"/>
    </reaction>
</comment>
<dbReference type="HAMAP" id="MF_00227">
    <property type="entry name" value="RNase_P"/>
    <property type="match status" value="1"/>
</dbReference>
<dbReference type="EMBL" id="FOZW01000004">
    <property type="protein sequence ID" value="SFS70134.1"/>
    <property type="molecule type" value="Genomic_DNA"/>
</dbReference>
<keyword evidence="5 7" id="KW-0378">Hydrolase</keyword>
<feature type="region of interest" description="Disordered" evidence="9">
    <location>
        <begin position="152"/>
        <end position="179"/>
    </location>
</feature>
<evidence type="ECO:0000256" key="9">
    <source>
        <dbReference type="SAM" id="MobiDB-lite"/>
    </source>
</evidence>